<keyword evidence="2" id="KW-0808">Transferase</keyword>
<dbReference type="GO" id="GO:0016740">
    <property type="term" value="F:transferase activity"/>
    <property type="evidence" value="ECO:0007669"/>
    <property type="project" value="UniProtKB-KW"/>
</dbReference>
<dbReference type="SUPFAM" id="SSF75304">
    <property type="entry name" value="Amidase signature (AS) enzymes"/>
    <property type="match status" value="1"/>
</dbReference>
<dbReference type="PANTHER" id="PTHR11895">
    <property type="entry name" value="TRANSAMIDASE"/>
    <property type="match status" value="1"/>
</dbReference>
<dbReference type="Gene3D" id="3.90.1300.10">
    <property type="entry name" value="Amidase signature (AS) domain"/>
    <property type="match status" value="1"/>
</dbReference>
<dbReference type="OrthoDB" id="9777859at2"/>
<reference evidence="3" key="1">
    <citation type="submission" date="2016-10" db="EMBL/GenBank/DDBJ databases">
        <authorList>
            <person name="Varghese N."/>
            <person name="Submissions S."/>
        </authorList>
    </citation>
    <scope>NUCLEOTIDE SEQUENCE [LARGE SCALE GENOMIC DNA]</scope>
    <source>
        <strain evidence="3">DSM 28463</strain>
    </source>
</reference>
<gene>
    <name evidence="2" type="ORF">SAMN04487859_13816</name>
</gene>
<dbReference type="Pfam" id="PF01425">
    <property type="entry name" value="Amidase"/>
    <property type="match status" value="1"/>
</dbReference>
<evidence type="ECO:0000313" key="2">
    <source>
        <dbReference type="EMBL" id="SFO38942.1"/>
    </source>
</evidence>
<dbReference type="InterPro" id="IPR036928">
    <property type="entry name" value="AS_sf"/>
</dbReference>
<evidence type="ECO:0000259" key="1">
    <source>
        <dbReference type="Pfam" id="PF01425"/>
    </source>
</evidence>
<dbReference type="Proteomes" id="UP000198599">
    <property type="component" value="Unassembled WGS sequence"/>
</dbReference>
<organism evidence="2 3">
    <name type="scientific">Roseovarius lutimaris</name>
    <dbReference type="NCBI Taxonomy" id="1005928"/>
    <lineage>
        <taxon>Bacteria</taxon>
        <taxon>Pseudomonadati</taxon>
        <taxon>Pseudomonadota</taxon>
        <taxon>Alphaproteobacteria</taxon>
        <taxon>Rhodobacterales</taxon>
        <taxon>Roseobacteraceae</taxon>
        <taxon>Roseovarius</taxon>
    </lineage>
</organism>
<dbReference type="RefSeq" id="WP_092842314.1">
    <property type="nucleotide sequence ID" value="NZ_FOVP01000038.1"/>
</dbReference>
<dbReference type="AlphaFoldDB" id="A0A1I5GSG3"/>
<dbReference type="PANTHER" id="PTHR11895:SF176">
    <property type="entry name" value="AMIDASE AMID-RELATED"/>
    <property type="match status" value="1"/>
</dbReference>
<dbReference type="InterPro" id="IPR023631">
    <property type="entry name" value="Amidase_dom"/>
</dbReference>
<name>A0A1I5GSG3_9RHOB</name>
<accession>A0A1I5GSG3</accession>
<protein>
    <submittedName>
        <fullName evidence="2">Aspartyl-tRNA(Asn)/glutamyl-tRNA(Gln) amidotransferase subunit A</fullName>
    </submittedName>
</protein>
<dbReference type="EMBL" id="FOVP01000038">
    <property type="protein sequence ID" value="SFO38942.1"/>
    <property type="molecule type" value="Genomic_DNA"/>
</dbReference>
<proteinExistence type="predicted"/>
<sequence>MTTDPLSKDLAAIARNVRSGRISATELIRTASRRHLERGDELNAYRSWDGNGAIQLAQRMDCTRAERRGNKPLWGIPISVKDLFGQKEADTYAGSSKRLPEKWETEGPFVSAFRQAGAIFVGRTNMVEFAFGAVGANSHWPEPRNLCGMAVSRLAGGSSSGAGVSLCEGSALVALGSDTAGSVRIPASVTGTVGFKPSNGRWSTKGMVPLSPTFDSPGFLTRTVRDAAYVFDAIDPILRRSGTASALCPADLRTVTMGRVEQHFWDACDPGIAERVEGALNELSRVGVQQVCLEMDGLSEAYSLFADGGLAASEFREFLGAELPEWSDTLDARVAARLDVGPEYGSLAYHQRRSRFEALGKSANLSLSRVDVLATPTVPITAPRSADVKSATAYHRTNLAILRNTCVANLLNFCALTLPVGLDDEGVPVGLQLISPAGNDRNLIKIGLAIEECLSATW</sequence>
<keyword evidence="3" id="KW-1185">Reference proteome</keyword>
<dbReference type="InterPro" id="IPR000120">
    <property type="entry name" value="Amidase"/>
</dbReference>
<feature type="domain" description="Amidase" evidence="1">
    <location>
        <begin position="26"/>
        <end position="443"/>
    </location>
</feature>
<evidence type="ECO:0000313" key="3">
    <source>
        <dbReference type="Proteomes" id="UP000198599"/>
    </source>
</evidence>
<dbReference type="STRING" id="1005928.SAMN04487859_13816"/>